<dbReference type="InterPro" id="IPR006311">
    <property type="entry name" value="TAT_signal"/>
</dbReference>
<dbReference type="AlphaFoldDB" id="A0A547PP02"/>
<comment type="similarity">
    <text evidence="2">Belongs to the bacterial solute-binding protein 2 family.</text>
</comment>
<dbReference type="Pfam" id="PF13407">
    <property type="entry name" value="Peripla_BP_4"/>
    <property type="match status" value="1"/>
</dbReference>
<proteinExistence type="inferred from homology"/>
<sequence>MKTLTTSLFAPTRRAFGAAAVAAAMIAGLGASQALAEIQHPEGFNPDEWVIVASVINTTNPYMISNIEGAEAISKALGIDLEIVNSNNSSQTSISSILAILASGKKPIMFVNTVASSDAPPIVDAVKQSGGYVSIWWNKPDEFKPQAIGDNFVAFQKHTGVDSGRCGAQALAEALGGEGNVILLPGVQDSTTSKTRVAGFKAEIAENYPNITILEERPSNWDPQLGARNAKDLIVKYGDQINGVWSADDGMQIGAMQSFENAGMLDKVKFSSDGLYPKTLEDIKSGRGDNAIVGETFHRGYMASAIGLYTAYLAASGQIVPSELEPEKRESFFKLSCVTPANYEQYLQYDEPGAPDAFVERLVETGPWNTEPVPLVGGGVEVLPES</sequence>
<feature type="domain" description="Periplasmic binding protein" evidence="5">
    <location>
        <begin position="53"/>
        <end position="305"/>
    </location>
</feature>
<reference evidence="6 7" key="1">
    <citation type="submission" date="2019-06" db="EMBL/GenBank/DDBJ databases">
        <title>Paenimaribius caenipelagi gen. nov., sp. nov., isolated from a tidal flat.</title>
        <authorList>
            <person name="Yoon J.-H."/>
        </authorList>
    </citation>
    <scope>NUCLEOTIDE SEQUENCE [LARGE SCALE GENOMIC DNA]</scope>
    <source>
        <strain evidence="6 7">JBTF-M29</strain>
    </source>
</reference>
<dbReference type="PANTHER" id="PTHR46847">
    <property type="entry name" value="D-ALLOSE-BINDING PERIPLASMIC PROTEIN-RELATED"/>
    <property type="match status" value="1"/>
</dbReference>
<feature type="chain" id="PRO_5021859479" evidence="4">
    <location>
        <begin position="37"/>
        <end position="386"/>
    </location>
</feature>
<gene>
    <name evidence="6" type="ORF">FEV53_14950</name>
</gene>
<keyword evidence="7" id="KW-1185">Reference proteome</keyword>
<dbReference type="RefSeq" id="WP_142835611.1">
    <property type="nucleotide sequence ID" value="NZ_VFSV01000033.1"/>
</dbReference>
<accession>A0A547PP02</accession>
<dbReference type="OrthoDB" id="9804917at2"/>
<evidence type="ECO:0000256" key="1">
    <source>
        <dbReference type="ARBA" id="ARBA00004196"/>
    </source>
</evidence>
<keyword evidence="3 4" id="KW-0732">Signal</keyword>
<dbReference type="InterPro" id="IPR028082">
    <property type="entry name" value="Peripla_BP_I"/>
</dbReference>
<dbReference type="GO" id="GO:0030246">
    <property type="term" value="F:carbohydrate binding"/>
    <property type="evidence" value="ECO:0007669"/>
    <property type="project" value="UniProtKB-ARBA"/>
</dbReference>
<evidence type="ECO:0000256" key="4">
    <source>
        <dbReference type="SAM" id="SignalP"/>
    </source>
</evidence>
<evidence type="ECO:0000313" key="7">
    <source>
        <dbReference type="Proteomes" id="UP000318590"/>
    </source>
</evidence>
<protein>
    <submittedName>
        <fullName evidence="6">Sugar ABC transporter substrate-binding protein</fullName>
    </submittedName>
</protein>
<dbReference type="SUPFAM" id="SSF53822">
    <property type="entry name" value="Periplasmic binding protein-like I"/>
    <property type="match status" value="1"/>
</dbReference>
<comment type="caution">
    <text evidence="6">The sequence shown here is derived from an EMBL/GenBank/DDBJ whole genome shotgun (WGS) entry which is preliminary data.</text>
</comment>
<dbReference type="EMBL" id="VFSV01000033">
    <property type="protein sequence ID" value="TRD15883.1"/>
    <property type="molecule type" value="Genomic_DNA"/>
</dbReference>
<name>A0A547PP02_9RHOB</name>
<comment type="subcellular location">
    <subcellularLocation>
        <location evidence="1">Cell envelope</location>
    </subcellularLocation>
</comment>
<evidence type="ECO:0000256" key="3">
    <source>
        <dbReference type="ARBA" id="ARBA00022729"/>
    </source>
</evidence>
<evidence type="ECO:0000313" key="6">
    <source>
        <dbReference type="EMBL" id="TRD15883.1"/>
    </source>
</evidence>
<evidence type="ECO:0000259" key="5">
    <source>
        <dbReference type="Pfam" id="PF13407"/>
    </source>
</evidence>
<organism evidence="6 7">
    <name type="scientific">Palleronia caenipelagi</name>
    <dbReference type="NCBI Taxonomy" id="2489174"/>
    <lineage>
        <taxon>Bacteria</taxon>
        <taxon>Pseudomonadati</taxon>
        <taxon>Pseudomonadota</taxon>
        <taxon>Alphaproteobacteria</taxon>
        <taxon>Rhodobacterales</taxon>
        <taxon>Roseobacteraceae</taxon>
        <taxon>Palleronia</taxon>
    </lineage>
</organism>
<dbReference type="Gene3D" id="3.40.50.2300">
    <property type="match status" value="2"/>
</dbReference>
<dbReference type="Proteomes" id="UP000318590">
    <property type="component" value="Unassembled WGS sequence"/>
</dbReference>
<feature type="signal peptide" evidence="4">
    <location>
        <begin position="1"/>
        <end position="36"/>
    </location>
</feature>
<dbReference type="CDD" id="cd01536">
    <property type="entry name" value="PBP1_ABC_sugar_binding-like"/>
    <property type="match status" value="1"/>
</dbReference>
<dbReference type="InterPro" id="IPR025997">
    <property type="entry name" value="SBP_2_dom"/>
</dbReference>
<dbReference type="PANTHER" id="PTHR46847:SF1">
    <property type="entry name" value="D-ALLOSE-BINDING PERIPLASMIC PROTEIN-RELATED"/>
    <property type="match status" value="1"/>
</dbReference>
<dbReference type="GO" id="GO:0030313">
    <property type="term" value="C:cell envelope"/>
    <property type="evidence" value="ECO:0007669"/>
    <property type="project" value="UniProtKB-SubCell"/>
</dbReference>
<dbReference type="PROSITE" id="PS51318">
    <property type="entry name" value="TAT"/>
    <property type="match status" value="1"/>
</dbReference>
<evidence type="ECO:0000256" key="2">
    <source>
        <dbReference type="ARBA" id="ARBA00007639"/>
    </source>
</evidence>